<dbReference type="OMA" id="HAWVESE"/>
<dbReference type="InterPro" id="IPR053521">
    <property type="entry name" value="McjB-like"/>
</dbReference>
<proteinExistence type="predicted"/>
<dbReference type="AlphaFoldDB" id="A0A482F1Y0"/>
<protein>
    <submittedName>
        <fullName evidence="2">Transglutaminase-like superfamily protein</fullName>
    </submittedName>
</protein>
<organism evidence="2">
    <name type="scientific">Sanguibacter keddieii</name>
    <dbReference type="NCBI Taxonomy" id="60920"/>
    <lineage>
        <taxon>Bacteria</taxon>
        <taxon>Bacillati</taxon>
        <taxon>Actinomycetota</taxon>
        <taxon>Actinomycetes</taxon>
        <taxon>Micrococcales</taxon>
        <taxon>Sanguibacteraceae</taxon>
        <taxon>Sanguibacter</taxon>
    </lineage>
</organism>
<name>A0A482F1Y0_9MICO</name>
<dbReference type="NCBIfam" id="NF033537">
    <property type="entry name" value="lasso_biosyn_B2"/>
    <property type="match status" value="1"/>
</dbReference>
<feature type="domain" description="Microcin J25-processing protein McjB C-terminal" evidence="1">
    <location>
        <begin position="26"/>
        <end position="135"/>
    </location>
</feature>
<dbReference type="Pfam" id="PF13471">
    <property type="entry name" value="Transglut_core3"/>
    <property type="match status" value="1"/>
</dbReference>
<evidence type="ECO:0000259" key="1">
    <source>
        <dbReference type="Pfam" id="PF13471"/>
    </source>
</evidence>
<reference evidence="2" key="1">
    <citation type="submission" date="2018-08" db="EMBL/GenBank/DDBJ databases">
        <authorList>
            <person name="Zhu S."/>
        </authorList>
    </citation>
    <scope>NUCLEOTIDE SEQUENCE</scope>
    <source>
        <strain evidence="2">DSM 10542</strain>
    </source>
</reference>
<accession>A0A482F1Y0</accession>
<dbReference type="InterPro" id="IPR032708">
    <property type="entry name" value="McjB_C"/>
</dbReference>
<evidence type="ECO:0000313" key="2">
    <source>
        <dbReference type="EMBL" id="QBN22644.1"/>
    </source>
</evidence>
<sequence>MTVPMAMPAPREELRLHRLDPRRAVIALSFLLARPSPAHLQLVLRLLSRHAEPADLTTTGHAYRLVVATSPRCAGWWGCLPRSIAVALLCRLRGQWPTWCVGVRNSPPFAAHAWVESEGEIVGETASPSTYAPLVRVGRTAVGEP</sequence>
<dbReference type="EMBL" id="MH733622">
    <property type="protein sequence ID" value="QBN22644.1"/>
    <property type="molecule type" value="Genomic_DNA"/>
</dbReference>